<evidence type="ECO:0000313" key="1">
    <source>
        <dbReference type="EMBL" id="MED6256411.1"/>
    </source>
</evidence>
<dbReference type="Proteomes" id="UP001345963">
    <property type="component" value="Unassembled WGS sequence"/>
</dbReference>
<accession>A0ABU7C2K0</accession>
<comment type="caution">
    <text evidence="1">The sequence shown here is derived from an EMBL/GenBank/DDBJ whole genome shotgun (WGS) entry which is preliminary data.</text>
</comment>
<name>A0ABU7C2K0_9TELE</name>
<protein>
    <submittedName>
        <fullName evidence="1">Uncharacterized protein</fullName>
    </submittedName>
</protein>
<evidence type="ECO:0000313" key="2">
    <source>
        <dbReference type="Proteomes" id="UP001345963"/>
    </source>
</evidence>
<dbReference type="EMBL" id="JAHUTI010074775">
    <property type="protein sequence ID" value="MED6256411.1"/>
    <property type="molecule type" value="Genomic_DNA"/>
</dbReference>
<proteinExistence type="predicted"/>
<keyword evidence="2" id="KW-1185">Reference proteome</keyword>
<gene>
    <name evidence="1" type="ORF">ATANTOWER_025564</name>
</gene>
<reference evidence="1 2" key="1">
    <citation type="submission" date="2021-07" db="EMBL/GenBank/DDBJ databases">
        <authorList>
            <person name="Palmer J.M."/>
        </authorList>
    </citation>
    <scope>NUCLEOTIDE SEQUENCE [LARGE SCALE GENOMIC DNA]</scope>
    <source>
        <strain evidence="1 2">AT_MEX2019</strain>
        <tissue evidence="1">Muscle</tissue>
    </source>
</reference>
<sequence>MKRDETSDKAGILLTLQAASCRAQPSWSIAECLLFCGRSAATCWHGGANAATRERNSYSYNGMTLKHAHLLKWLSRSLDPIRNLLQNLEIDVQRCYLI</sequence>
<organism evidence="1 2">
    <name type="scientific">Ataeniobius toweri</name>
    <dbReference type="NCBI Taxonomy" id="208326"/>
    <lineage>
        <taxon>Eukaryota</taxon>
        <taxon>Metazoa</taxon>
        <taxon>Chordata</taxon>
        <taxon>Craniata</taxon>
        <taxon>Vertebrata</taxon>
        <taxon>Euteleostomi</taxon>
        <taxon>Actinopterygii</taxon>
        <taxon>Neopterygii</taxon>
        <taxon>Teleostei</taxon>
        <taxon>Neoteleostei</taxon>
        <taxon>Acanthomorphata</taxon>
        <taxon>Ovalentaria</taxon>
        <taxon>Atherinomorphae</taxon>
        <taxon>Cyprinodontiformes</taxon>
        <taxon>Goodeidae</taxon>
        <taxon>Ataeniobius</taxon>
    </lineage>
</organism>